<feature type="domain" description="Flagellar hook protein FlgE/F/G-like D1" evidence="6">
    <location>
        <begin position="84"/>
        <end position="136"/>
    </location>
</feature>
<evidence type="ECO:0000259" key="6">
    <source>
        <dbReference type="Pfam" id="PF22692"/>
    </source>
</evidence>
<dbReference type="NCBIfam" id="TIGR03506">
    <property type="entry name" value="FlgEFG_subfam"/>
    <property type="match status" value="2"/>
</dbReference>
<evidence type="ECO:0000256" key="3">
    <source>
        <dbReference type="ARBA" id="ARBA00023143"/>
    </source>
</evidence>
<gene>
    <name evidence="7" type="ORF">CQ14_41165</name>
</gene>
<dbReference type="GO" id="GO:0009425">
    <property type="term" value="C:bacterial-type flagellum basal body"/>
    <property type="evidence" value="ECO:0007669"/>
    <property type="project" value="UniProtKB-SubCell"/>
</dbReference>
<evidence type="ECO:0000256" key="1">
    <source>
        <dbReference type="ARBA" id="ARBA00004117"/>
    </source>
</evidence>
<dbReference type="AlphaFoldDB" id="A0A0R3N8D5"/>
<comment type="function">
    <text evidence="4">A flexible structure which links the flagellar filament to the drive apparatus in the basal body.</text>
</comment>
<dbReference type="InterPro" id="IPR020013">
    <property type="entry name" value="Flagellar_FlgE/F/G"/>
</dbReference>
<keyword evidence="7" id="KW-0282">Flagellum</keyword>
<evidence type="ECO:0000313" key="7">
    <source>
        <dbReference type="EMBL" id="KRR28401.1"/>
    </source>
</evidence>
<proteinExistence type="inferred from homology"/>
<dbReference type="InterPro" id="IPR053967">
    <property type="entry name" value="LlgE_F_G-like_D1"/>
</dbReference>
<keyword evidence="7" id="KW-0969">Cilium</keyword>
<evidence type="ECO:0000256" key="2">
    <source>
        <dbReference type="ARBA" id="ARBA00009677"/>
    </source>
</evidence>
<evidence type="ECO:0000259" key="5">
    <source>
        <dbReference type="Pfam" id="PF06429"/>
    </source>
</evidence>
<dbReference type="PANTHER" id="PTHR30435:SF1">
    <property type="entry name" value="FLAGELLAR HOOK PROTEIN FLGE"/>
    <property type="match status" value="1"/>
</dbReference>
<keyword evidence="7" id="KW-0966">Cell projection</keyword>
<dbReference type="InterPro" id="IPR010930">
    <property type="entry name" value="Flg_bb/hook_C_dom"/>
</dbReference>
<accession>A0A0R3N8D5</accession>
<dbReference type="GO" id="GO:0005829">
    <property type="term" value="C:cytosol"/>
    <property type="evidence" value="ECO:0007669"/>
    <property type="project" value="TreeGrafter"/>
</dbReference>
<dbReference type="Proteomes" id="UP000051660">
    <property type="component" value="Unassembled WGS sequence"/>
</dbReference>
<name>A0A0R3N8D5_9BRAD</name>
<dbReference type="RefSeq" id="WP_057855950.1">
    <property type="nucleotide sequence ID" value="NZ_LLYB01000019.1"/>
</dbReference>
<feature type="domain" description="Flagellar basal-body/hook protein C-terminal" evidence="5">
    <location>
        <begin position="561"/>
        <end position="602"/>
    </location>
</feature>
<dbReference type="InterPro" id="IPR037925">
    <property type="entry name" value="FlgE/F/G-like"/>
</dbReference>
<keyword evidence="3 4" id="KW-0975">Bacterial flagellum</keyword>
<dbReference type="PANTHER" id="PTHR30435">
    <property type="entry name" value="FLAGELLAR PROTEIN"/>
    <property type="match status" value="1"/>
</dbReference>
<dbReference type="GO" id="GO:0071978">
    <property type="term" value="P:bacterial-type flagellum-dependent swarming motility"/>
    <property type="evidence" value="ECO:0007669"/>
    <property type="project" value="TreeGrafter"/>
</dbReference>
<dbReference type="EMBL" id="LLYB01000019">
    <property type="protein sequence ID" value="KRR28401.1"/>
    <property type="molecule type" value="Genomic_DNA"/>
</dbReference>
<dbReference type="GO" id="GO:0009424">
    <property type="term" value="C:bacterial-type flagellum hook"/>
    <property type="evidence" value="ECO:0007669"/>
    <property type="project" value="TreeGrafter"/>
</dbReference>
<organism evidence="7 8">
    <name type="scientific">Bradyrhizobium lablabi</name>
    <dbReference type="NCBI Taxonomy" id="722472"/>
    <lineage>
        <taxon>Bacteria</taxon>
        <taxon>Pseudomonadati</taxon>
        <taxon>Pseudomonadota</taxon>
        <taxon>Alphaproteobacteria</taxon>
        <taxon>Hyphomicrobiales</taxon>
        <taxon>Nitrobacteraceae</taxon>
        <taxon>Bradyrhizobium</taxon>
    </lineage>
</organism>
<evidence type="ECO:0000256" key="4">
    <source>
        <dbReference type="RuleBase" id="RU362116"/>
    </source>
</evidence>
<dbReference type="Pfam" id="PF06429">
    <property type="entry name" value="Flg_bbr_C"/>
    <property type="match status" value="1"/>
</dbReference>
<comment type="caution">
    <text evidence="7">The sequence shown here is derived from an EMBL/GenBank/DDBJ whole genome shotgun (WGS) entry which is preliminary data.</text>
</comment>
<comment type="subcellular location">
    <subcellularLocation>
        <location evidence="1 4">Bacterial flagellum basal body</location>
    </subcellularLocation>
</comment>
<protein>
    <recommendedName>
        <fullName evidence="4">Flagellar hook protein FlgE</fullName>
    </recommendedName>
</protein>
<evidence type="ECO:0000313" key="8">
    <source>
        <dbReference type="Proteomes" id="UP000051660"/>
    </source>
</evidence>
<comment type="similarity">
    <text evidence="2 4">Belongs to the flagella basal body rod proteins family.</text>
</comment>
<sequence>MGIFGALTTAVGGLRANSYALENVSGNIANSQTTAFKRIDTSFLDLIPQTATTAQLAGGVTTQSRSTNSVQGDVQTASVATFMAINGNGFFAVQKPGNFTDGTPVFDGVDRFTRRGDFQLDKSGYLVNGAGYYLQGVPIDPTTGNPSGSSPQVLRFQNDFLPAQQTTRIDYRANLASYPLTTKHDVSVPGSELIAPGSYSSGHNPLALGTPQAPYTDATRSGTTQNNKATPSVANTAATLLSGTAPSNSISSNFVAGDTITVNGQTLTFMASGTASGANQINVDDSIGTLLSKIDALQGTSAPYTSTIASGSITLHSGLSNNLSVTSSNTTAWAALGFTGTVTAQRGGGGGVGTGQVVGNDNSTFLAESVAGGAVTTYDVSGAPVNLQFRWAKVDSATLGAGHTDTWNLFYQVNPNATGTQVSWQNVNTNFTFSASGQMTPSVPSVELTNAVVNGVALGSPVINFGTGGVTQFADANGNVQVNQIQQDGFPAGQLQSVGVGTNGRIVGNYSNGRNLDLAEISVATFNGTNFLKRVNGGAFEMTDGSGQALYGKAGTIVGSSLEGSNTDIADEFTKLIVTQQAYSANTKVITTSNTMVQDLLNVLR</sequence>
<dbReference type="SUPFAM" id="SSF117143">
    <property type="entry name" value="Flagellar hook protein flgE"/>
    <property type="match status" value="1"/>
</dbReference>
<reference evidence="7 8" key="1">
    <citation type="submission" date="2014-03" db="EMBL/GenBank/DDBJ databases">
        <title>Bradyrhizobium valentinum sp. nov., isolated from effective nodules of Lupinus mariae-josephae, a lupine endemic of basic-lime soils in Eastern Spain.</title>
        <authorList>
            <person name="Duran D."/>
            <person name="Rey L."/>
            <person name="Navarro A."/>
            <person name="Busquets A."/>
            <person name="Imperial J."/>
            <person name="Ruiz-Argueso T."/>
        </authorList>
    </citation>
    <scope>NUCLEOTIDE SEQUENCE [LARGE SCALE GENOMIC DNA]</scope>
    <source>
        <strain evidence="7 8">CCBAU 23086</strain>
    </source>
</reference>
<dbReference type="Pfam" id="PF22692">
    <property type="entry name" value="LlgE_F_G_D1"/>
    <property type="match status" value="1"/>
</dbReference>
<dbReference type="OrthoDB" id="8372879at2"/>